<proteinExistence type="predicted"/>
<keyword evidence="2" id="KW-1185">Reference proteome</keyword>
<name>A0ACB8T869_9AGAM</name>
<feature type="non-terminal residue" evidence="1">
    <location>
        <position position="164"/>
    </location>
</feature>
<gene>
    <name evidence="1" type="ORF">BV25DRAFT_1800441</name>
</gene>
<organism evidence="1 2">
    <name type="scientific">Artomyces pyxidatus</name>
    <dbReference type="NCBI Taxonomy" id="48021"/>
    <lineage>
        <taxon>Eukaryota</taxon>
        <taxon>Fungi</taxon>
        <taxon>Dikarya</taxon>
        <taxon>Basidiomycota</taxon>
        <taxon>Agaricomycotina</taxon>
        <taxon>Agaricomycetes</taxon>
        <taxon>Russulales</taxon>
        <taxon>Auriscalpiaceae</taxon>
        <taxon>Artomyces</taxon>
    </lineage>
</organism>
<sequence>MNDSVFDFLFDVESDVGSAILRTTLTPIDGAYVVFTLDPVATLEALEDPIATEQARMLHTRKYVGCMHRDLPSPLRQYNRCVCIFVSQGLPQASEASGVEEAMCVSIAPAPHPTGRKSVTISPPLPWDNLYHHSLLAQNLRLKPKDGDYNGCPSLAKGDRWHLN</sequence>
<evidence type="ECO:0000313" key="2">
    <source>
        <dbReference type="Proteomes" id="UP000814140"/>
    </source>
</evidence>
<reference evidence="1" key="2">
    <citation type="journal article" date="2022" name="New Phytol.">
        <title>Evolutionary transition to the ectomycorrhizal habit in the genomes of a hyperdiverse lineage of mushroom-forming fungi.</title>
        <authorList>
            <person name="Looney B."/>
            <person name="Miyauchi S."/>
            <person name="Morin E."/>
            <person name="Drula E."/>
            <person name="Courty P.E."/>
            <person name="Kohler A."/>
            <person name="Kuo A."/>
            <person name="LaButti K."/>
            <person name="Pangilinan J."/>
            <person name="Lipzen A."/>
            <person name="Riley R."/>
            <person name="Andreopoulos W."/>
            <person name="He G."/>
            <person name="Johnson J."/>
            <person name="Nolan M."/>
            <person name="Tritt A."/>
            <person name="Barry K.W."/>
            <person name="Grigoriev I.V."/>
            <person name="Nagy L.G."/>
            <person name="Hibbett D."/>
            <person name="Henrissat B."/>
            <person name="Matheny P.B."/>
            <person name="Labbe J."/>
            <person name="Martin F.M."/>
        </authorList>
    </citation>
    <scope>NUCLEOTIDE SEQUENCE</scope>
    <source>
        <strain evidence="1">HHB10654</strain>
    </source>
</reference>
<accession>A0ACB8T869</accession>
<reference evidence="1" key="1">
    <citation type="submission" date="2021-03" db="EMBL/GenBank/DDBJ databases">
        <authorList>
            <consortium name="DOE Joint Genome Institute"/>
            <person name="Ahrendt S."/>
            <person name="Looney B.P."/>
            <person name="Miyauchi S."/>
            <person name="Morin E."/>
            <person name="Drula E."/>
            <person name="Courty P.E."/>
            <person name="Chicoki N."/>
            <person name="Fauchery L."/>
            <person name="Kohler A."/>
            <person name="Kuo A."/>
            <person name="Labutti K."/>
            <person name="Pangilinan J."/>
            <person name="Lipzen A."/>
            <person name="Riley R."/>
            <person name="Andreopoulos W."/>
            <person name="He G."/>
            <person name="Johnson J."/>
            <person name="Barry K.W."/>
            <person name="Grigoriev I.V."/>
            <person name="Nagy L."/>
            <person name="Hibbett D."/>
            <person name="Henrissat B."/>
            <person name="Matheny P.B."/>
            <person name="Labbe J."/>
            <person name="Martin F."/>
        </authorList>
    </citation>
    <scope>NUCLEOTIDE SEQUENCE</scope>
    <source>
        <strain evidence="1">HHB10654</strain>
    </source>
</reference>
<protein>
    <submittedName>
        <fullName evidence="1">Uncharacterized protein</fullName>
    </submittedName>
</protein>
<comment type="caution">
    <text evidence="1">The sequence shown here is derived from an EMBL/GenBank/DDBJ whole genome shotgun (WGS) entry which is preliminary data.</text>
</comment>
<dbReference type="Proteomes" id="UP000814140">
    <property type="component" value="Unassembled WGS sequence"/>
</dbReference>
<dbReference type="EMBL" id="MU277198">
    <property type="protein sequence ID" value="KAI0064672.1"/>
    <property type="molecule type" value="Genomic_DNA"/>
</dbReference>
<evidence type="ECO:0000313" key="1">
    <source>
        <dbReference type="EMBL" id="KAI0064672.1"/>
    </source>
</evidence>